<evidence type="ECO:0000256" key="1">
    <source>
        <dbReference type="ARBA" id="ARBA00000799"/>
    </source>
</evidence>
<dbReference type="NCBIfam" id="TIGR00543">
    <property type="entry name" value="isochor_syn"/>
    <property type="match status" value="1"/>
</dbReference>
<dbReference type="Proteomes" id="UP000662111">
    <property type="component" value="Unassembled WGS sequence"/>
</dbReference>
<dbReference type="RefSeq" id="WP_022919936.1">
    <property type="nucleotide sequence ID" value="NZ_BMLB01000008.1"/>
</dbReference>
<sequence length="442" mass="47498">MPSLPPPSRLRVRSVPVDVTGDLLTRVPDEVDPREVVTWLREGDGMVGWGRAAVVRTTGSRRFADAEDWWDRLRALAEVEDEVRVAGSGLVAFGSFAYAADSCDTSVLTVPRVVIGRRDGQAWVTHVVLDEEPWPAAHPARMLARSNPRLQELDPVVESEGTVPADRWPQVVARAIDRIGSGAVDKVVLARDVTVRHRDGGIVRVAPVLERLQRRYAATWTFAVDGLLGATPEMLVRLQGGRVRSRVLAGTIRRGAHSIPDAPQGDGSTAHPVDPRLRLVSSVKDLEEHAYAVRSVADALDPHCSDLQVPAAPYVLELPDVYHLATDLTGQMRSGATSLRLAAALHPSAAVCGTPTHVADGVIAELEGMDRGRYAGPVGWVDGDGDGDWGIALRCGELAADRRSMRIFAGGGIVAASDPHAELAETEVKLTAMRHALGLATR</sequence>
<evidence type="ECO:0000313" key="7">
    <source>
        <dbReference type="EMBL" id="GGK82699.1"/>
    </source>
</evidence>
<protein>
    <recommendedName>
        <fullName evidence="3">isochorismate synthase</fullName>
        <ecNumber evidence="3">5.4.4.2</ecNumber>
    </recommendedName>
    <alternativeName>
        <fullName evidence="5">Isochorismate mutase</fullName>
    </alternativeName>
</protein>
<dbReference type="EMBL" id="BMLB01000008">
    <property type="protein sequence ID" value="GGK82699.1"/>
    <property type="molecule type" value="Genomic_DNA"/>
</dbReference>
<comment type="catalytic activity">
    <reaction evidence="1">
        <text>chorismate = isochorismate</text>
        <dbReference type="Rhea" id="RHEA:18985"/>
        <dbReference type="ChEBI" id="CHEBI:29748"/>
        <dbReference type="ChEBI" id="CHEBI:29780"/>
        <dbReference type="EC" id="5.4.4.2"/>
    </reaction>
</comment>
<keyword evidence="4" id="KW-0413">Isomerase</keyword>
<dbReference type="SUPFAM" id="SSF56322">
    <property type="entry name" value="ADC synthase"/>
    <property type="match status" value="1"/>
</dbReference>
<evidence type="ECO:0000256" key="3">
    <source>
        <dbReference type="ARBA" id="ARBA00012824"/>
    </source>
</evidence>
<dbReference type="InterPro" id="IPR015890">
    <property type="entry name" value="Chorismate_C"/>
</dbReference>
<comment type="similarity">
    <text evidence="2">Belongs to the isochorismate synthase family.</text>
</comment>
<evidence type="ECO:0000313" key="8">
    <source>
        <dbReference type="Proteomes" id="UP000662111"/>
    </source>
</evidence>
<comment type="caution">
    <text evidence="7">The sequence shown here is derived from an EMBL/GenBank/DDBJ whole genome shotgun (WGS) entry which is preliminary data.</text>
</comment>
<proteinExistence type="inferred from homology"/>
<gene>
    <name evidence="7" type="ORF">GCM10011509_34050</name>
</gene>
<keyword evidence="8" id="KW-1185">Reference proteome</keyword>
<dbReference type="Gene3D" id="3.60.120.10">
    <property type="entry name" value="Anthranilate synthase"/>
    <property type="match status" value="1"/>
</dbReference>
<dbReference type="InterPro" id="IPR004561">
    <property type="entry name" value="IsoChor_synthase"/>
</dbReference>
<name>A0ABQ2FC77_9MICO</name>
<reference evidence="8" key="1">
    <citation type="journal article" date="2019" name="Int. J. Syst. Evol. Microbiol.">
        <title>The Global Catalogue of Microorganisms (GCM) 10K type strain sequencing project: providing services to taxonomists for standard genome sequencing and annotation.</title>
        <authorList>
            <consortium name="The Broad Institute Genomics Platform"/>
            <consortium name="The Broad Institute Genome Sequencing Center for Infectious Disease"/>
            <person name="Wu L."/>
            <person name="Ma J."/>
        </authorList>
    </citation>
    <scope>NUCLEOTIDE SEQUENCE [LARGE SCALE GENOMIC DNA]</scope>
    <source>
        <strain evidence="8">CGMCC 1.5362</strain>
    </source>
</reference>
<dbReference type="PANTHER" id="PTHR42839:SF2">
    <property type="entry name" value="ISOCHORISMATE SYNTHASE ENTC"/>
    <property type="match status" value="1"/>
</dbReference>
<dbReference type="EC" id="5.4.4.2" evidence="3"/>
<evidence type="ECO:0000256" key="2">
    <source>
        <dbReference type="ARBA" id="ARBA00005297"/>
    </source>
</evidence>
<evidence type="ECO:0000256" key="4">
    <source>
        <dbReference type="ARBA" id="ARBA00023235"/>
    </source>
</evidence>
<accession>A0ABQ2FC77</accession>
<evidence type="ECO:0000256" key="5">
    <source>
        <dbReference type="ARBA" id="ARBA00041564"/>
    </source>
</evidence>
<dbReference type="Pfam" id="PF00425">
    <property type="entry name" value="Chorismate_bind"/>
    <property type="match status" value="1"/>
</dbReference>
<evidence type="ECO:0000259" key="6">
    <source>
        <dbReference type="Pfam" id="PF00425"/>
    </source>
</evidence>
<dbReference type="InterPro" id="IPR005801">
    <property type="entry name" value="ADC_synthase"/>
</dbReference>
<feature type="domain" description="Chorismate-utilising enzyme C-terminal" evidence="6">
    <location>
        <begin position="166"/>
        <end position="429"/>
    </location>
</feature>
<organism evidence="7 8">
    <name type="scientific">Ornithinimicrobium pekingense</name>
    <dbReference type="NCBI Taxonomy" id="384677"/>
    <lineage>
        <taxon>Bacteria</taxon>
        <taxon>Bacillati</taxon>
        <taxon>Actinomycetota</taxon>
        <taxon>Actinomycetes</taxon>
        <taxon>Micrococcales</taxon>
        <taxon>Ornithinimicrobiaceae</taxon>
        <taxon>Ornithinimicrobium</taxon>
    </lineage>
</organism>
<dbReference type="PANTHER" id="PTHR42839">
    <property type="entry name" value="ISOCHORISMATE SYNTHASE ENTC"/>
    <property type="match status" value="1"/>
</dbReference>